<evidence type="ECO:0000313" key="2">
    <source>
        <dbReference type="EMBL" id="ANB19264.1"/>
    </source>
</evidence>
<proteinExistence type="predicted"/>
<dbReference type="EMBL" id="CP015249">
    <property type="protein sequence ID" value="ANB19264.1"/>
    <property type="molecule type" value="Genomic_DNA"/>
</dbReference>
<gene>
    <name evidence="2" type="ORF">I596_3275</name>
</gene>
<name>A0A160DXK0_9GAMM</name>
<evidence type="ECO:0000256" key="1">
    <source>
        <dbReference type="SAM" id="MobiDB-lite"/>
    </source>
</evidence>
<keyword evidence="3" id="KW-1185">Reference proteome</keyword>
<sequence length="84" mass="9017">MVRPPPGPAPGGADSGTRGGRNARVRRRPAQPALALRRKPLYSGGTVFTRVTVNRGPMWLIARSAPSFPLAFSLATQYRPTAFS</sequence>
<feature type="region of interest" description="Disordered" evidence="1">
    <location>
        <begin position="1"/>
        <end position="30"/>
    </location>
</feature>
<dbReference type="AlphaFoldDB" id="A0A160DXK0"/>
<evidence type="ECO:0000313" key="3">
    <source>
        <dbReference type="Proteomes" id="UP000076830"/>
    </source>
</evidence>
<dbReference type="STRING" id="1300342.I596_3275"/>
<protein>
    <submittedName>
        <fullName evidence="2">Uncharacterized protein</fullName>
    </submittedName>
</protein>
<organism evidence="2 3">
    <name type="scientific">Dokdonella koreensis DS-123</name>
    <dbReference type="NCBI Taxonomy" id="1300342"/>
    <lineage>
        <taxon>Bacteria</taxon>
        <taxon>Pseudomonadati</taxon>
        <taxon>Pseudomonadota</taxon>
        <taxon>Gammaproteobacteria</taxon>
        <taxon>Lysobacterales</taxon>
        <taxon>Rhodanobacteraceae</taxon>
        <taxon>Dokdonella</taxon>
    </lineage>
</organism>
<reference evidence="2 3" key="1">
    <citation type="submission" date="2016-04" db="EMBL/GenBank/DDBJ databases">
        <title>Complete genome sequence of Dokdonella koreensis DS-123T.</title>
        <authorList>
            <person name="Kim J.F."/>
            <person name="Lee H."/>
            <person name="Kwak M.-J."/>
        </authorList>
    </citation>
    <scope>NUCLEOTIDE SEQUENCE [LARGE SCALE GENOMIC DNA]</scope>
    <source>
        <strain evidence="2 3">DS-123</strain>
    </source>
</reference>
<dbReference type="KEGG" id="dko:I596_3275"/>
<accession>A0A160DXK0</accession>
<dbReference type="Proteomes" id="UP000076830">
    <property type="component" value="Chromosome"/>
</dbReference>